<feature type="region of interest" description="Disordered" evidence="1">
    <location>
        <begin position="291"/>
        <end position="325"/>
    </location>
</feature>
<accession>A0ABV5D6B5</accession>
<organism evidence="2 3">
    <name type="scientific">Streptomyces parvulus</name>
    <dbReference type="NCBI Taxonomy" id="146923"/>
    <lineage>
        <taxon>Bacteria</taxon>
        <taxon>Bacillati</taxon>
        <taxon>Actinomycetota</taxon>
        <taxon>Actinomycetes</taxon>
        <taxon>Kitasatosporales</taxon>
        <taxon>Streptomycetaceae</taxon>
        <taxon>Streptomyces</taxon>
    </lineage>
</organism>
<reference evidence="2 3" key="1">
    <citation type="submission" date="2024-01" db="EMBL/GenBank/DDBJ databases">
        <title>Genome mining of biosynthetic gene clusters to explore secondary metabolites of Streptomyces sp.</title>
        <authorList>
            <person name="Baig A."/>
            <person name="Ajitkumar Shintre N."/>
            <person name="Kumar H."/>
            <person name="Anbarasu A."/>
            <person name="Ramaiah S."/>
        </authorList>
    </citation>
    <scope>NUCLEOTIDE SEQUENCE [LARGE SCALE GENOMIC DNA]</scope>
    <source>
        <strain evidence="2 3">A03</strain>
    </source>
</reference>
<comment type="caution">
    <text evidence="2">The sequence shown here is derived from an EMBL/GenBank/DDBJ whole genome shotgun (WGS) entry which is preliminary data.</text>
</comment>
<evidence type="ECO:0008006" key="4">
    <source>
        <dbReference type="Google" id="ProtNLM"/>
    </source>
</evidence>
<dbReference type="Proteomes" id="UP001585018">
    <property type="component" value="Unassembled WGS sequence"/>
</dbReference>
<name>A0ABV5D6B5_9ACTN</name>
<protein>
    <recommendedName>
        <fullName evidence="4">Tetratricopeptide repeat protein</fullName>
    </recommendedName>
</protein>
<proteinExistence type="predicted"/>
<keyword evidence="3" id="KW-1185">Reference proteome</keyword>
<evidence type="ECO:0000256" key="1">
    <source>
        <dbReference type="SAM" id="MobiDB-lite"/>
    </source>
</evidence>
<gene>
    <name evidence="2" type="ORF">VSS30_05510</name>
</gene>
<dbReference type="EMBL" id="JAYMRR010000002">
    <property type="protein sequence ID" value="MFB8748259.1"/>
    <property type="molecule type" value="Genomic_DNA"/>
</dbReference>
<evidence type="ECO:0000313" key="2">
    <source>
        <dbReference type="EMBL" id="MFB8748259.1"/>
    </source>
</evidence>
<sequence length="325" mass="35991">MTVDVRVSTTVPSQALFLVTHSRAAPSTWRDGARRLLRAPGVCSGLEEAVHSVDLRPGVLALARVHVADAPDRMFTARAEHWMRVARTTWQESAAFCADVAWQARRDGRRLAEDVPHDAGDDMFSARTRLHLRGLALRYDFRRSSLEEVMRSHPGPWDVFSRALFTFALLGQSKPQGLRMMDDVLADAGDDVKVLHTLLHGLWLGEGLPRRHQHMLGILARPPFRGRTDAVALFREAAVLRETRRFGEALAAVDRAMEFLPPGDPGVHDDLVRERALTLLARDAYEMAGGAVPHRRTDEVPVTADPEGSDGAYQGSSHSKEPPGQ</sequence>
<dbReference type="RefSeq" id="WP_376718308.1">
    <property type="nucleotide sequence ID" value="NZ_JAYMRR010000002.1"/>
</dbReference>
<evidence type="ECO:0000313" key="3">
    <source>
        <dbReference type="Proteomes" id="UP001585018"/>
    </source>
</evidence>